<dbReference type="EMBL" id="CP059732">
    <property type="protein sequence ID" value="QMW01710.1"/>
    <property type="molecule type" value="Genomic_DNA"/>
</dbReference>
<evidence type="ECO:0000256" key="1">
    <source>
        <dbReference type="ARBA" id="ARBA00023125"/>
    </source>
</evidence>
<accession>A0A7G5GS68</accession>
<dbReference type="SUPFAM" id="SSF47413">
    <property type="entry name" value="lambda repressor-like DNA-binding domains"/>
    <property type="match status" value="1"/>
</dbReference>
<dbReference type="NCBIfam" id="TIGR02607">
    <property type="entry name" value="antidote_HigA"/>
    <property type="match status" value="1"/>
</dbReference>
<name>A0A7G5GS68_9BACT</name>
<dbReference type="RefSeq" id="WP_182458989.1">
    <property type="nucleotide sequence ID" value="NZ_CP059732.1"/>
</dbReference>
<dbReference type="CDD" id="cd00093">
    <property type="entry name" value="HTH_XRE"/>
    <property type="match status" value="1"/>
</dbReference>
<keyword evidence="4" id="KW-1185">Reference proteome</keyword>
<dbReference type="PANTHER" id="PTHR36924:SF1">
    <property type="entry name" value="ANTITOXIN HIGA-1"/>
    <property type="match status" value="1"/>
</dbReference>
<dbReference type="InterPro" id="IPR001387">
    <property type="entry name" value="Cro/C1-type_HTH"/>
</dbReference>
<proteinExistence type="predicted"/>
<evidence type="ECO:0000259" key="2">
    <source>
        <dbReference type="PROSITE" id="PS50943"/>
    </source>
</evidence>
<organism evidence="3 4">
    <name type="scientific">Spirosoma foliorum</name>
    <dbReference type="NCBI Taxonomy" id="2710596"/>
    <lineage>
        <taxon>Bacteria</taxon>
        <taxon>Pseudomonadati</taxon>
        <taxon>Bacteroidota</taxon>
        <taxon>Cytophagia</taxon>
        <taxon>Cytophagales</taxon>
        <taxon>Cytophagaceae</taxon>
        <taxon>Spirosoma</taxon>
    </lineage>
</organism>
<dbReference type="PROSITE" id="PS50943">
    <property type="entry name" value="HTH_CROC1"/>
    <property type="match status" value="1"/>
</dbReference>
<dbReference type="Proteomes" id="UP000515369">
    <property type="component" value="Chromosome"/>
</dbReference>
<dbReference type="GO" id="GO:0003677">
    <property type="term" value="F:DNA binding"/>
    <property type="evidence" value="ECO:0007669"/>
    <property type="project" value="UniProtKB-KW"/>
</dbReference>
<sequence length="1369" mass="154786">MALEDINTTQTPGEYIRETILTPQKITVKDAAKTLGIGRPAFSNFINGNSSLSSDMAARIERAFGIPAQKLHDLQAAYDVAQTKGAPANTNAYVPPFLSIVANEIETWVDHNISARSRLSVFLRTLVHSTGVGLTKVDFSGNDDAQRPGCDGSVTATSGTPWIPEGQSGWEFGCNEAIKGKADHDYKKSTKAESKSDRSNTTFVFVTPRRWPGKTQWISERKAEGHWKDIRAYDASDLEQWLEQSVAGQTWFANETKRFSSKTRSLDQCWSDWAQVASPPLPRTLFKVAVEGARKTVASILAKEPEEPIIIAADSTEEAVAFLAELFSETGTELASFRDRIVVFDEPGILPKLAIGSSNFIAIATTREVERELAPFCRTIYTAVVYPRNAINTEPHVLLEPLNYDTFHSALEETGYSRDEVNRLENESGRSLTVLRRRLSKVPAVRAPDWSVNRQIATSLVPFMFAGAWSSTNKLDQFILSSLAKETSYEELEKQLQKLTQLNDSPVWSVGSYRGVVSKIDLLFAISGTLTRSELETYFEVADFVLSEDEPSLDLPEKDRLFAMLRGKMREISGALRKGICETLVLLAVYGNKLFQKKLGLNVESMAVGLVRKLLGEPLTTRTLEAQDRDLPTYAEAAPDEFLKILEKDLKTVEPASFGLMRPADSGIFGGTSRAGLLWALESLAWSPTTFSRVVFVLAKLAEIKIDDNWVNKPIESLKAIFLSWMPQTAASLQQRLTTIELLSIRFPKIAWEICMEQFGQLHYTGNYNHKPSWRNDAQGYGEPKQDIEIEAFVMKVVDMSLNWKTYDRSMIGDLVERLHGLDNRRQETLWSIVGNWAATANDFDKAQVREKIRVMIMSHKGDAQSEKSNSSRLIRAAKAAYTALEPTDLLNKYEWLFRDIWVQESFDEIQDDDLDYEKRDNRITKMRSEALQNIKAERGIEGILNLAEMGKSPDLIGALMVTSVLAPEEVVDFLLRVTKPGDEFNSWTFKNLVKGAIRSIEDDLARAEVLKQLRVSLPEENFVKLLEQAPFRTTTWSLIEEMDSSCQQMYWTEVIPSWGNQTDDELNNIVDQLLMVKRPRAAFHCVHLVFEKLRPAVLFRLMDRLVIGGDEPEGHYPLKEYHIEKAFKILNESATFTVEEMAGLEFFYIDILVHYRGLRAKHGAPNLEKYIGNHPEFFTQVIAWVYKRQDGKEDPEELRLEKADHIQNRAKQGYKLIEGLKFIPGRNKQGEIDPDLLLGWINVVRKSCAELGRQNAGDRSLGKLLATSPNGVDGVWPCEPVRQVLEQIQSEEISRSITIELFNSRGTHMRGENGDQERELASMYRRWALALEFSHPFVASTILKSMADEYEREAQHEDTVGIIRNRLR</sequence>
<evidence type="ECO:0000313" key="4">
    <source>
        <dbReference type="Proteomes" id="UP000515369"/>
    </source>
</evidence>
<protein>
    <submittedName>
        <fullName evidence="3">HigA family addiction module antidote protein</fullName>
    </submittedName>
</protein>
<dbReference type="PANTHER" id="PTHR36924">
    <property type="entry name" value="ANTITOXIN HIGA-1"/>
    <property type="match status" value="1"/>
</dbReference>
<dbReference type="Pfam" id="PF01381">
    <property type="entry name" value="HTH_3"/>
    <property type="match status" value="1"/>
</dbReference>
<dbReference type="InterPro" id="IPR013430">
    <property type="entry name" value="Toxin_antidote_HigA"/>
</dbReference>
<feature type="domain" description="HTH cro/C1-type" evidence="2">
    <location>
        <begin position="24"/>
        <end position="71"/>
    </location>
</feature>
<dbReference type="InterPro" id="IPR010982">
    <property type="entry name" value="Lambda_DNA-bd_dom_sf"/>
</dbReference>
<reference evidence="3 4" key="1">
    <citation type="submission" date="2020-07" db="EMBL/GenBank/DDBJ databases">
        <title>Spirosoma foliorum sp. nov., isolated from the leaves on the Nejang mountain Korea, Republic of.</title>
        <authorList>
            <person name="Ho H."/>
            <person name="Lee Y.-J."/>
            <person name="Nurcahyanto D.-A."/>
            <person name="Kim S.-G."/>
        </authorList>
    </citation>
    <scope>NUCLEOTIDE SEQUENCE [LARGE SCALE GENOMIC DNA]</scope>
    <source>
        <strain evidence="3 4">PL0136</strain>
    </source>
</reference>
<evidence type="ECO:0000313" key="3">
    <source>
        <dbReference type="EMBL" id="QMW01710.1"/>
    </source>
</evidence>
<keyword evidence="1" id="KW-0238">DNA-binding</keyword>
<dbReference type="SMART" id="SM00530">
    <property type="entry name" value="HTH_XRE"/>
    <property type="match status" value="1"/>
</dbReference>
<gene>
    <name evidence="3" type="ORF">H3H32_27735</name>
</gene>
<dbReference type="KEGG" id="sfol:H3H32_27735"/>
<dbReference type="Gene3D" id="1.10.260.40">
    <property type="entry name" value="lambda repressor-like DNA-binding domains"/>
    <property type="match status" value="1"/>
</dbReference>